<protein>
    <submittedName>
        <fullName evidence="1">YolD-like family protein</fullName>
    </submittedName>
</protein>
<sequence>MIPQHIEALNEYARRNTLITRPNLAEDEITYIDGLLRSARASVLPVTITVFNEVENEVITGYITEIDTYKKRIGIGESGAGGEGWRWVAIEDVVAAELTETFSW</sequence>
<dbReference type="Proteomes" id="UP001165962">
    <property type="component" value="Unassembled WGS sequence"/>
</dbReference>
<dbReference type="RefSeq" id="WP_166150859.1">
    <property type="nucleotide sequence ID" value="NZ_JAAOIW010000005.1"/>
</dbReference>
<comment type="caution">
    <text evidence="1">The sequence shown here is derived from an EMBL/GenBank/DDBJ whole genome shotgun (WGS) entry which is preliminary data.</text>
</comment>
<keyword evidence="2" id="KW-1185">Reference proteome</keyword>
<organism evidence="1 2">
    <name type="scientific">Paenibacillus agricola</name>
    <dbReference type="NCBI Taxonomy" id="2716264"/>
    <lineage>
        <taxon>Bacteria</taxon>
        <taxon>Bacillati</taxon>
        <taxon>Bacillota</taxon>
        <taxon>Bacilli</taxon>
        <taxon>Bacillales</taxon>
        <taxon>Paenibacillaceae</taxon>
        <taxon>Paenibacillus</taxon>
    </lineage>
</organism>
<evidence type="ECO:0000313" key="2">
    <source>
        <dbReference type="Proteomes" id="UP001165962"/>
    </source>
</evidence>
<evidence type="ECO:0000313" key="1">
    <source>
        <dbReference type="EMBL" id="NHN31115.1"/>
    </source>
</evidence>
<dbReference type="EMBL" id="JAAOIW010000005">
    <property type="protein sequence ID" value="NHN31115.1"/>
    <property type="molecule type" value="Genomic_DNA"/>
</dbReference>
<name>A0ABX0J460_9BACL</name>
<gene>
    <name evidence="1" type="ORF">G9U52_14850</name>
</gene>
<dbReference type="InterPro" id="IPR014962">
    <property type="entry name" value="YolD"/>
</dbReference>
<dbReference type="Pfam" id="PF08863">
    <property type="entry name" value="YolD"/>
    <property type="match status" value="1"/>
</dbReference>
<proteinExistence type="predicted"/>
<accession>A0ABX0J460</accession>
<reference evidence="1" key="1">
    <citation type="submission" date="2020-03" db="EMBL/GenBank/DDBJ databases">
        <title>Draft sequencing of Paenibacilllus sp. S3N08.</title>
        <authorList>
            <person name="Kim D.-U."/>
        </authorList>
    </citation>
    <scope>NUCLEOTIDE SEQUENCE</scope>
    <source>
        <strain evidence="1">S3N08</strain>
    </source>
</reference>